<feature type="transmembrane region" description="Helical" evidence="11">
    <location>
        <begin position="109"/>
        <end position="130"/>
    </location>
</feature>
<dbReference type="PRINTS" id="PR00237">
    <property type="entry name" value="GPCRRHODOPSN"/>
</dbReference>
<name>A0A8B9IAX0_9AVES</name>
<comment type="subcellular location">
    <subcellularLocation>
        <location evidence="1">Membrane</location>
        <topology evidence="1">Multi-pass membrane protein</topology>
    </subcellularLocation>
</comment>
<feature type="transmembrane region" description="Helical" evidence="11">
    <location>
        <begin position="367"/>
        <end position="387"/>
    </location>
</feature>
<sequence>MSHSLCFAARTEITRDAFFQMTGAERCRGGGREREGTGPWLPGKSQPWGCRSRCRRAAGFTSLLIPGERNWLEMAAVETAFPPANLTSVNQSGCNVHNHHFSAKVTFSLFYTALLVFGACGNILALCITFQRRKKKLNSTDLYLVNLALSDALFTLALPGRIAYYVLEFNWPFGDWFCRATAFIFYMNTYVGIYFMTCVSVDRYIAVVRTRHPGRIRRMSRARAICVLIWFLVFLQTAPLLLRPMTRRMGEKLTCMEYFNFEEIPKLPYLLLVACVLGFFLPVGIILVCYVRINLKLCQTAKENPLTVKNGHHRRAFTVILVVLLAVLLCFSPYHLNIVQFMVRKILYQPSCREQQAFKMSLQVTVAFMNLNCCIDPIIYFFAFRGYKRRLLRIFRNSGSMATSSTVKTPSESNSNSQPQGSSSV</sequence>
<protein>
    <recommendedName>
        <fullName evidence="12">G-protein coupled receptors family 1 profile domain-containing protein</fullName>
    </recommendedName>
</protein>
<evidence type="ECO:0000256" key="9">
    <source>
        <dbReference type="RuleBase" id="RU000688"/>
    </source>
</evidence>
<dbReference type="PRINTS" id="PR01157">
    <property type="entry name" value="P2YPURNOCPTR"/>
</dbReference>
<dbReference type="Pfam" id="PF00001">
    <property type="entry name" value="7tm_1"/>
    <property type="match status" value="1"/>
</dbReference>
<dbReference type="PANTHER" id="PTHR24237">
    <property type="entry name" value="G-PROTEIN COUPLED RECEPTOR"/>
    <property type="match status" value="1"/>
</dbReference>
<feature type="transmembrane region" description="Helical" evidence="11">
    <location>
        <begin position="142"/>
        <end position="163"/>
    </location>
</feature>
<dbReference type="InterPro" id="IPR017452">
    <property type="entry name" value="GPCR_Rhodpsn_7TM"/>
</dbReference>
<dbReference type="FunFam" id="1.20.1070.10:FF:000017">
    <property type="entry name" value="lysophosphatidic acid receptor 4"/>
    <property type="match status" value="1"/>
</dbReference>
<keyword evidence="3 11" id="KW-1133">Transmembrane helix</keyword>
<reference evidence="13" key="1">
    <citation type="submission" date="2025-08" db="UniProtKB">
        <authorList>
            <consortium name="Ensembl"/>
        </authorList>
    </citation>
    <scope>IDENTIFICATION</scope>
</reference>
<keyword evidence="7 9" id="KW-0675">Receptor</keyword>
<keyword evidence="2 9" id="KW-0812">Transmembrane</keyword>
<evidence type="ECO:0000256" key="7">
    <source>
        <dbReference type="ARBA" id="ARBA00023170"/>
    </source>
</evidence>
<dbReference type="InterPro" id="IPR047160">
    <property type="entry name" value="GP183-like"/>
</dbReference>
<evidence type="ECO:0000256" key="1">
    <source>
        <dbReference type="ARBA" id="ARBA00004141"/>
    </source>
</evidence>
<evidence type="ECO:0000256" key="8">
    <source>
        <dbReference type="ARBA" id="ARBA00023224"/>
    </source>
</evidence>
<dbReference type="GO" id="GO:0004930">
    <property type="term" value="F:G protein-coupled receptor activity"/>
    <property type="evidence" value="ECO:0007669"/>
    <property type="project" value="UniProtKB-KW"/>
</dbReference>
<keyword evidence="4 9" id="KW-0297">G-protein coupled receptor</keyword>
<dbReference type="PANTHER" id="PTHR24237:SF38">
    <property type="entry name" value="G-PROTEIN COUPLED RECEPTORS FAMILY 1 PROFILE DOMAIN-CONTAINING PROTEIN"/>
    <property type="match status" value="1"/>
</dbReference>
<proteinExistence type="inferred from homology"/>
<dbReference type="Gene3D" id="1.20.1070.10">
    <property type="entry name" value="Rhodopsin 7-helix transmembrane proteins"/>
    <property type="match status" value="1"/>
</dbReference>
<feature type="transmembrane region" description="Helical" evidence="11">
    <location>
        <begin position="183"/>
        <end position="201"/>
    </location>
</feature>
<evidence type="ECO:0000256" key="10">
    <source>
        <dbReference type="SAM" id="MobiDB-lite"/>
    </source>
</evidence>
<feature type="transmembrane region" description="Helical" evidence="11">
    <location>
        <begin position="222"/>
        <end position="242"/>
    </location>
</feature>
<evidence type="ECO:0000256" key="2">
    <source>
        <dbReference type="ARBA" id="ARBA00022692"/>
    </source>
</evidence>
<keyword evidence="8 9" id="KW-0807">Transducer</keyword>
<feature type="region of interest" description="Disordered" evidence="10">
    <location>
        <begin position="402"/>
        <end position="425"/>
    </location>
</feature>
<dbReference type="GO" id="GO:0016020">
    <property type="term" value="C:membrane"/>
    <property type="evidence" value="ECO:0007669"/>
    <property type="project" value="UniProtKB-SubCell"/>
</dbReference>
<feature type="transmembrane region" description="Helical" evidence="11">
    <location>
        <begin position="269"/>
        <end position="295"/>
    </location>
</feature>
<evidence type="ECO:0000256" key="3">
    <source>
        <dbReference type="ARBA" id="ARBA00022989"/>
    </source>
</evidence>
<comment type="similarity">
    <text evidence="9">Belongs to the G-protein coupled receptor 1 family.</text>
</comment>
<dbReference type="InterPro" id="IPR000276">
    <property type="entry name" value="GPCR_Rhodpsn"/>
</dbReference>
<evidence type="ECO:0000313" key="14">
    <source>
        <dbReference type="Proteomes" id="UP000694426"/>
    </source>
</evidence>
<evidence type="ECO:0000256" key="4">
    <source>
        <dbReference type="ARBA" id="ARBA00023040"/>
    </source>
</evidence>
<feature type="transmembrane region" description="Helical" evidence="11">
    <location>
        <begin position="316"/>
        <end position="336"/>
    </location>
</feature>
<keyword evidence="5 11" id="KW-0472">Membrane</keyword>
<dbReference type="SUPFAM" id="SSF81321">
    <property type="entry name" value="Family A G protein-coupled receptor-like"/>
    <property type="match status" value="1"/>
</dbReference>
<dbReference type="CDD" id="cd15159">
    <property type="entry name" value="7tmA_EBI2"/>
    <property type="match status" value="1"/>
</dbReference>
<feature type="domain" description="G-protein coupled receptors family 1 profile" evidence="12">
    <location>
        <begin position="121"/>
        <end position="380"/>
    </location>
</feature>
<dbReference type="Ensembl" id="ENSABRT00000030922.1">
    <property type="protein sequence ID" value="ENSABRP00000022001.1"/>
    <property type="gene ID" value="ENSABRG00000018626.1"/>
</dbReference>
<dbReference type="Proteomes" id="UP000694426">
    <property type="component" value="Unplaced"/>
</dbReference>
<evidence type="ECO:0000256" key="5">
    <source>
        <dbReference type="ARBA" id="ARBA00023136"/>
    </source>
</evidence>
<organism evidence="13 14">
    <name type="scientific">Anser brachyrhynchus</name>
    <name type="common">Pink-footed goose</name>
    <dbReference type="NCBI Taxonomy" id="132585"/>
    <lineage>
        <taxon>Eukaryota</taxon>
        <taxon>Metazoa</taxon>
        <taxon>Chordata</taxon>
        <taxon>Craniata</taxon>
        <taxon>Vertebrata</taxon>
        <taxon>Euteleostomi</taxon>
        <taxon>Archelosauria</taxon>
        <taxon>Archosauria</taxon>
        <taxon>Dinosauria</taxon>
        <taxon>Saurischia</taxon>
        <taxon>Theropoda</taxon>
        <taxon>Coelurosauria</taxon>
        <taxon>Aves</taxon>
        <taxon>Neognathae</taxon>
        <taxon>Galloanserae</taxon>
        <taxon>Anseriformes</taxon>
        <taxon>Anatidae</taxon>
        <taxon>Anserinae</taxon>
        <taxon>Anser</taxon>
    </lineage>
</organism>
<dbReference type="PROSITE" id="PS00237">
    <property type="entry name" value="G_PROTEIN_RECEP_F1_1"/>
    <property type="match status" value="1"/>
</dbReference>
<evidence type="ECO:0000313" key="13">
    <source>
        <dbReference type="Ensembl" id="ENSABRP00000022001.1"/>
    </source>
</evidence>
<keyword evidence="6" id="KW-1015">Disulfide bond</keyword>
<reference evidence="13" key="2">
    <citation type="submission" date="2025-09" db="UniProtKB">
        <authorList>
            <consortium name="Ensembl"/>
        </authorList>
    </citation>
    <scope>IDENTIFICATION</scope>
</reference>
<evidence type="ECO:0000256" key="11">
    <source>
        <dbReference type="SAM" id="Phobius"/>
    </source>
</evidence>
<keyword evidence="14" id="KW-1185">Reference proteome</keyword>
<dbReference type="GO" id="GO:0008142">
    <property type="term" value="F:oxysterol binding"/>
    <property type="evidence" value="ECO:0007669"/>
    <property type="project" value="InterPro"/>
</dbReference>
<dbReference type="GeneTree" id="ENSGT01030000234518"/>
<accession>A0A8B9IAX0</accession>
<dbReference type="AlphaFoldDB" id="A0A8B9IAX0"/>
<dbReference type="PROSITE" id="PS50262">
    <property type="entry name" value="G_PROTEIN_RECEP_F1_2"/>
    <property type="match status" value="1"/>
</dbReference>
<evidence type="ECO:0000259" key="12">
    <source>
        <dbReference type="PROSITE" id="PS50262"/>
    </source>
</evidence>
<feature type="compositionally biased region" description="Low complexity" evidence="10">
    <location>
        <begin position="410"/>
        <end position="425"/>
    </location>
</feature>
<evidence type="ECO:0000256" key="6">
    <source>
        <dbReference type="ARBA" id="ARBA00023157"/>
    </source>
</evidence>